<proteinExistence type="predicted"/>
<sequence>MKLVSLGTIERYWLQNLALNIIFSYKSIYKTIIYFVRLCASKGMNSEDGRVLRCKDIDEESKIRIELD</sequence>
<organism evidence="1 2">
    <name type="scientific">Mucuna pruriens</name>
    <name type="common">Velvet bean</name>
    <name type="synonym">Dolichos pruriens</name>
    <dbReference type="NCBI Taxonomy" id="157652"/>
    <lineage>
        <taxon>Eukaryota</taxon>
        <taxon>Viridiplantae</taxon>
        <taxon>Streptophyta</taxon>
        <taxon>Embryophyta</taxon>
        <taxon>Tracheophyta</taxon>
        <taxon>Spermatophyta</taxon>
        <taxon>Magnoliopsida</taxon>
        <taxon>eudicotyledons</taxon>
        <taxon>Gunneridae</taxon>
        <taxon>Pentapetalae</taxon>
        <taxon>rosids</taxon>
        <taxon>fabids</taxon>
        <taxon>Fabales</taxon>
        <taxon>Fabaceae</taxon>
        <taxon>Papilionoideae</taxon>
        <taxon>50 kb inversion clade</taxon>
        <taxon>NPAAA clade</taxon>
        <taxon>indigoferoid/millettioid clade</taxon>
        <taxon>Phaseoleae</taxon>
        <taxon>Mucuna</taxon>
    </lineage>
</organism>
<name>A0A371FUM2_MUCPR</name>
<accession>A0A371FUM2</accession>
<feature type="non-terminal residue" evidence="1">
    <location>
        <position position="1"/>
    </location>
</feature>
<dbReference type="Proteomes" id="UP000257109">
    <property type="component" value="Unassembled WGS sequence"/>
</dbReference>
<protein>
    <submittedName>
        <fullName evidence="1">Uncharacterized protein</fullName>
    </submittedName>
</protein>
<keyword evidence="2" id="KW-1185">Reference proteome</keyword>
<evidence type="ECO:0000313" key="1">
    <source>
        <dbReference type="EMBL" id="RDX82014.1"/>
    </source>
</evidence>
<reference evidence="1" key="1">
    <citation type="submission" date="2018-05" db="EMBL/GenBank/DDBJ databases">
        <title>Draft genome of Mucuna pruriens seed.</title>
        <authorList>
            <person name="Nnadi N.E."/>
            <person name="Vos R."/>
            <person name="Hasami M.H."/>
            <person name="Devisetty U.K."/>
            <person name="Aguiy J.C."/>
        </authorList>
    </citation>
    <scope>NUCLEOTIDE SEQUENCE [LARGE SCALE GENOMIC DNA]</scope>
    <source>
        <strain evidence="1">JCA_2017</strain>
    </source>
</reference>
<dbReference type="AlphaFoldDB" id="A0A371FUM2"/>
<comment type="caution">
    <text evidence="1">The sequence shown here is derived from an EMBL/GenBank/DDBJ whole genome shotgun (WGS) entry which is preliminary data.</text>
</comment>
<gene>
    <name evidence="1" type="ORF">CR513_37255</name>
</gene>
<evidence type="ECO:0000313" key="2">
    <source>
        <dbReference type="Proteomes" id="UP000257109"/>
    </source>
</evidence>
<dbReference type="EMBL" id="QJKJ01007768">
    <property type="protein sequence ID" value="RDX82014.1"/>
    <property type="molecule type" value="Genomic_DNA"/>
</dbReference>